<evidence type="ECO:0000313" key="3">
    <source>
        <dbReference type="Proteomes" id="UP000305948"/>
    </source>
</evidence>
<feature type="region of interest" description="Disordered" evidence="1">
    <location>
        <begin position="1"/>
        <end position="150"/>
    </location>
</feature>
<accession>A0A5C3N981</accession>
<feature type="region of interest" description="Disordered" evidence="1">
    <location>
        <begin position="168"/>
        <end position="326"/>
    </location>
</feature>
<protein>
    <submittedName>
        <fullName evidence="2">Uncharacterized protein</fullName>
    </submittedName>
</protein>
<feature type="compositionally biased region" description="Basic and acidic residues" evidence="1">
    <location>
        <begin position="188"/>
        <end position="220"/>
    </location>
</feature>
<proteinExistence type="predicted"/>
<evidence type="ECO:0000256" key="1">
    <source>
        <dbReference type="SAM" id="MobiDB-lite"/>
    </source>
</evidence>
<dbReference type="Proteomes" id="UP000305948">
    <property type="component" value="Unassembled WGS sequence"/>
</dbReference>
<feature type="compositionally biased region" description="Low complexity" evidence="1">
    <location>
        <begin position="16"/>
        <end position="25"/>
    </location>
</feature>
<evidence type="ECO:0000313" key="2">
    <source>
        <dbReference type="EMBL" id="TFK52528.1"/>
    </source>
</evidence>
<organism evidence="2 3">
    <name type="scientific">Heliocybe sulcata</name>
    <dbReference type="NCBI Taxonomy" id="5364"/>
    <lineage>
        <taxon>Eukaryota</taxon>
        <taxon>Fungi</taxon>
        <taxon>Dikarya</taxon>
        <taxon>Basidiomycota</taxon>
        <taxon>Agaricomycotina</taxon>
        <taxon>Agaricomycetes</taxon>
        <taxon>Gloeophyllales</taxon>
        <taxon>Gloeophyllaceae</taxon>
        <taxon>Heliocybe</taxon>
    </lineage>
</organism>
<name>A0A5C3N981_9AGAM</name>
<dbReference type="EMBL" id="ML213509">
    <property type="protein sequence ID" value="TFK52528.1"/>
    <property type="molecule type" value="Genomic_DNA"/>
</dbReference>
<gene>
    <name evidence="2" type="ORF">OE88DRAFT_1412007</name>
</gene>
<sequence>MLSASASPLPSPRSPSPAIEPASSSLLLTPEDKSSPRQTGGTPSDDSLLSELSFEYKKDDNGNYIRISKSKSPSLGAPGKYPKPERRSSPKTATDRSSLDALLALTERRDSDSLSESASATLAGPSQQPTASVLGVGSRPIQRTGSGSGVVSYITPLTHSTTLRSKLGASSIGRSGATRIGLGRAGRVSKEERAQQEERNRLADEELRAEAQRRLEEKENLLNGQAAEVLPAATDPEKRSSLPPQSLRASALVGASSSMSRSRSSGMGDSQRSSYPRGAGNARPVSRLRKDTFEEISEYSGSETQSADEFMLGLEAEAGETSSRLSMAQVLRKAKGRRSWVQCD</sequence>
<dbReference type="STRING" id="5364.A0A5C3N981"/>
<keyword evidence="3" id="KW-1185">Reference proteome</keyword>
<feature type="compositionally biased region" description="Polar residues" evidence="1">
    <location>
        <begin position="114"/>
        <end position="131"/>
    </location>
</feature>
<feature type="compositionally biased region" description="Low complexity" evidence="1">
    <location>
        <begin position="44"/>
        <end position="53"/>
    </location>
</feature>
<reference evidence="2 3" key="1">
    <citation type="journal article" date="2019" name="Nat. Ecol. Evol.">
        <title>Megaphylogeny resolves global patterns of mushroom evolution.</title>
        <authorList>
            <person name="Varga T."/>
            <person name="Krizsan K."/>
            <person name="Foldi C."/>
            <person name="Dima B."/>
            <person name="Sanchez-Garcia M."/>
            <person name="Sanchez-Ramirez S."/>
            <person name="Szollosi G.J."/>
            <person name="Szarkandi J.G."/>
            <person name="Papp V."/>
            <person name="Albert L."/>
            <person name="Andreopoulos W."/>
            <person name="Angelini C."/>
            <person name="Antonin V."/>
            <person name="Barry K.W."/>
            <person name="Bougher N.L."/>
            <person name="Buchanan P."/>
            <person name="Buyck B."/>
            <person name="Bense V."/>
            <person name="Catcheside P."/>
            <person name="Chovatia M."/>
            <person name="Cooper J."/>
            <person name="Damon W."/>
            <person name="Desjardin D."/>
            <person name="Finy P."/>
            <person name="Geml J."/>
            <person name="Haridas S."/>
            <person name="Hughes K."/>
            <person name="Justo A."/>
            <person name="Karasinski D."/>
            <person name="Kautmanova I."/>
            <person name="Kiss B."/>
            <person name="Kocsube S."/>
            <person name="Kotiranta H."/>
            <person name="LaButti K.M."/>
            <person name="Lechner B.E."/>
            <person name="Liimatainen K."/>
            <person name="Lipzen A."/>
            <person name="Lukacs Z."/>
            <person name="Mihaltcheva S."/>
            <person name="Morgado L.N."/>
            <person name="Niskanen T."/>
            <person name="Noordeloos M.E."/>
            <person name="Ohm R.A."/>
            <person name="Ortiz-Santana B."/>
            <person name="Ovrebo C."/>
            <person name="Racz N."/>
            <person name="Riley R."/>
            <person name="Savchenko A."/>
            <person name="Shiryaev A."/>
            <person name="Soop K."/>
            <person name="Spirin V."/>
            <person name="Szebenyi C."/>
            <person name="Tomsovsky M."/>
            <person name="Tulloss R.E."/>
            <person name="Uehling J."/>
            <person name="Grigoriev I.V."/>
            <person name="Vagvolgyi C."/>
            <person name="Papp T."/>
            <person name="Martin F.M."/>
            <person name="Miettinen O."/>
            <person name="Hibbett D.S."/>
            <person name="Nagy L.G."/>
        </authorList>
    </citation>
    <scope>NUCLEOTIDE SEQUENCE [LARGE SCALE GENOMIC DNA]</scope>
    <source>
        <strain evidence="2 3">OMC1185</strain>
    </source>
</reference>
<feature type="compositionally biased region" description="Basic and acidic residues" evidence="1">
    <location>
        <begin position="82"/>
        <end position="98"/>
    </location>
</feature>
<feature type="compositionally biased region" description="Low complexity" evidence="1">
    <location>
        <begin position="249"/>
        <end position="274"/>
    </location>
</feature>
<dbReference type="AlphaFoldDB" id="A0A5C3N981"/>